<dbReference type="Proteomes" id="UP000251993">
    <property type="component" value="Chromosome"/>
</dbReference>
<sequence length="248" mass="28972">MGQRKSLNERRLTKKQVQDLIKSEGRLHDEYTKESKETYASGYIKQDLVYELPNDRILFVFDPNGTLLAGKGDIYPKDYFAKSVKWHKRVKDDYANNRGSSVDHWRFYSKYQSNLINQVDRLISELADKLQIDIKQLDKSYKSLDIVSIQTELYDIDKALTDIYDNLVAYVGEVIRKKVNGQWKISIDYDGDCPYIDIGINDVMYMPINIVWENLQGLDAVDFRKSVGNEARQVGFRHGKKIKQKEIR</sequence>
<reference evidence="1 2" key="1">
    <citation type="submission" date="2018-07" db="EMBL/GenBank/DDBJ databases">
        <title>Genome sequencing of Runella.</title>
        <authorList>
            <person name="Baek M.-G."/>
            <person name="Yi H."/>
        </authorList>
    </citation>
    <scope>NUCLEOTIDE SEQUENCE [LARGE SCALE GENOMIC DNA]</scope>
    <source>
        <strain evidence="1 2">HYN0085</strain>
    </source>
</reference>
<dbReference type="EMBL" id="CP030850">
    <property type="protein sequence ID" value="AXE19190.1"/>
    <property type="molecule type" value="Genomic_DNA"/>
</dbReference>
<dbReference type="AlphaFoldDB" id="A0A344TKL9"/>
<name>A0A344TKL9_9BACT</name>
<organism evidence="1 2">
    <name type="scientific">Runella rosea</name>
    <dbReference type="NCBI Taxonomy" id="2259595"/>
    <lineage>
        <taxon>Bacteria</taxon>
        <taxon>Pseudomonadati</taxon>
        <taxon>Bacteroidota</taxon>
        <taxon>Cytophagia</taxon>
        <taxon>Cytophagales</taxon>
        <taxon>Spirosomataceae</taxon>
        <taxon>Runella</taxon>
    </lineage>
</organism>
<gene>
    <name evidence="1" type="ORF">DR864_16240</name>
</gene>
<dbReference type="RefSeq" id="WP_114067974.1">
    <property type="nucleotide sequence ID" value="NZ_CP030850.1"/>
</dbReference>
<accession>A0A344TKL9</accession>
<dbReference type="OrthoDB" id="892620at2"/>
<evidence type="ECO:0000313" key="1">
    <source>
        <dbReference type="EMBL" id="AXE19190.1"/>
    </source>
</evidence>
<proteinExistence type="predicted"/>
<keyword evidence="2" id="KW-1185">Reference proteome</keyword>
<protein>
    <submittedName>
        <fullName evidence="1">Uncharacterized protein</fullName>
    </submittedName>
</protein>
<dbReference type="KEGG" id="run:DR864_16240"/>
<evidence type="ECO:0000313" key="2">
    <source>
        <dbReference type="Proteomes" id="UP000251993"/>
    </source>
</evidence>